<protein>
    <submittedName>
        <fullName evidence="2">Uncharacterized protein</fullName>
    </submittedName>
</protein>
<dbReference type="EMBL" id="HBGG01019688">
    <property type="protein sequence ID" value="CAD9207964.1"/>
    <property type="molecule type" value="Transcribed_RNA"/>
</dbReference>
<evidence type="ECO:0000313" key="2">
    <source>
        <dbReference type="EMBL" id="CAD9207964.1"/>
    </source>
</evidence>
<organism evidence="2">
    <name type="scientific">Tetraselmis chuii</name>
    <dbReference type="NCBI Taxonomy" id="63592"/>
    <lineage>
        <taxon>Eukaryota</taxon>
        <taxon>Viridiplantae</taxon>
        <taxon>Chlorophyta</taxon>
        <taxon>core chlorophytes</taxon>
        <taxon>Chlorodendrophyceae</taxon>
        <taxon>Chlorodendrales</taxon>
        <taxon>Chlorodendraceae</taxon>
        <taxon>Tetraselmis</taxon>
    </lineage>
</organism>
<sequence>MASSMRDTLPGAAPLAPPHMPEWGNSMMRTFDRNEDSRAHHMDGSDLYVKEPLKPRAATPDPTLSARPQRTLPTKFTQDKMAAEGMKHFVDHCRFYTPGKGYNSPDNP</sequence>
<dbReference type="AlphaFoldDB" id="A0A7S1STP0"/>
<name>A0A7S1STP0_9CHLO</name>
<feature type="region of interest" description="Disordered" evidence="1">
    <location>
        <begin position="1"/>
        <end position="73"/>
    </location>
</feature>
<gene>
    <name evidence="2" type="ORF">TCHU04912_LOCUS10200</name>
</gene>
<evidence type="ECO:0000256" key="1">
    <source>
        <dbReference type="SAM" id="MobiDB-lite"/>
    </source>
</evidence>
<reference evidence="2" key="1">
    <citation type="submission" date="2021-01" db="EMBL/GenBank/DDBJ databases">
        <authorList>
            <person name="Corre E."/>
            <person name="Pelletier E."/>
            <person name="Niang G."/>
            <person name="Scheremetjew M."/>
            <person name="Finn R."/>
            <person name="Kale V."/>
            <person name="Holt S."/>
            <person name="Cochrane G."/>
            <person name="Meng A."/>
            <person name="Brown T."/>
            <person name="Cohen L."/>
        </authorList>
    </citation>
    <scope>NUCLEOTIDE SEQUENCE</scope>
    <source>
        <strain evidence="2">PLY429</strain>
    </source>
</reference>
<feature type="compositionally biased region" description="Basic and acidic residues" evidence="1">
    <location>
        <begin position="30"/>
        <end position="54"/>
    </location>
</feature>
<accession>A0A7S1STP0</accession>
<proteinExistence type="predicted"/>